<sequence length="79" mass="8708">MCISSSNQSDLPDVLNLLTLLVDPAVSKACHFLAQPVESASSDSNHPLCPPEMTPIHITPFTEPFLEKTIPYREFVRGL</sequence>
<evidence type="ECO:0000313" key="2">
    <source>
        <dbReference type="Proteomes" id="UP001165960"/>
    </source>
</evidence>
<gene>
    <name evidence="1" type="ORF">DSO57_1021040</name>
</gene>
<proteinExistence type="predicted"/>
<protein>
    <submittedName>
        <fullName evidence="1">Uncharacterized protein</fullName>
    </submittedName>
</protein>
<comment type="caution">
    <text evidence="1">The sequence shown here is derived from an EMBL/GenBank/DDBJ whole genome shotgun (WGS) entry which is preliminary data.</text>
</comment>
<dbReference type="Proteomes" id="UP001165960">
    <property type="component" value="Unassembled WGS sequence"/>
</dbReference>
<organism evidence="1 2">
    <name type="scientific">Entomophthora muscae</name>
    <dbReference type="NCBI Taxonomy" id="34485"/>
    <lineage>
        <taxon>Eukaryota</taxon>
        <taxon>Fungi</taxon>
        <taxon>Fungi incertae sedis</taxon>
        <taxon>Zoopagomycota</taxon>
        <taxon>Entomophthoromycotina</taxon>
        <taxon>Entomophthoromycetes</taxon>
        <taxon>Entomophthorales</taxon>
        <taxon>Entomophthoraceae</taxon>
        <taxon>Entomophthora</taxon>
    </lineage>
</organism>
<evidence type="ECO:0000313" key="1">
    <source>
        <dbReference type="EMBL" id="KAJ9061396.1"/>
    </source>
</evidence>
<name>A0ACC2SGA5_9FUNG</name>
<accession>A0ACC2SGA5</accession>
<keyword evidence="2" id="KW-1185">Reference proteome</keyword>
<dbReference type="EMBL" id="QTSX02005071">
    <property type="protein sequence ID" value="KAJ9061396.1"/>
    <property type="molecule type" value="Genomic_DNA"/>
</dbReference>
<reference evidence="1" key="1">
    <citation type="submission" date="2022-04" db="EMBL/GenBank/DDBJ databases">
        <title>Genome of the entomopathogenic fungus Entomophthora muscae.</title>
        <authorList>
            <person name="Elya C."/>
            <person name="Lovett B.R."/>
            <person name="Lee E."/>
            <person name="Macias A.M."/>
            <person name="Hajek A.E."/>
            <person name="De Bivort B.L."/>
            <person name="Kasson M.T."/>
            <person name="De Fine Licht H.H."/>
            <person name="Stajich J.E."/>
        </authorList>
    </citation>
    <scope>NUCLEOTIDE SEQUENCE</scope>
    <source>
        <strain evidence="1">Berkeley</strain>
    </source>
</reference>